<reference evidence="2 3" key="1">
    <citation type="journal article" date="2012" name="Science">
        <title>The Paleozoic origin of enzymatic lignin decomposition reconstructed from 31 fungal genomes.</title>
        <authorList>
            <person name="Floudas D."/>
            <person name="Binder M."/>
            <person name="Riley R."/>
            <person name="Barry K."/>
            <person name="Blanchette R.A."/>
            <person name="Henrissat B."/>
            <person name="Martinez A.T."/>
            <person name="Otillar R."/>
            <person name="Spatafora J.W."/>
            <person name="Yadav J.S."/>
            <person name="Aerts A."/>
            <person name="Benoit I."/>
            <person name="Boyd A."/>
            <person name="Carlson A."/>
            <person name="Copeland A."/>
            <person name="Coutinho P.M."/>
            <person name="de Vries R.P."/>
            <person name="Ferreira P."/>
            <person name="Findley K."/>
            <person name="Foster B."/>
            <person name="Gaskell J."/>
            <person name="Glotzer D."/>
            <person name="Gorecki P."/>
            <person name="Heitman J."/>
            <person name="Hesse C."/>
            <person name="Hori C."/>
            <person name="Igarashi K."/>
            <person name="Jurgens J.A."/>
            <person name="Kallen N."/>
            <person name="Kersten P."/>
            <person name="Kohler A."/>
            <person name="Kuees U."/>
            <person name="Kumar T.K.A."/>
            <person name="Kuo A."/>
            <person name="LaButti K."/>
            <person name="Larrondo L.F."/>
            <person name="Lindquist E."/>
            <person name="Ling A."/>
            <person name="Lombard V."/>
            <person name="Lucas S."/>
            <person name="Lundell T."/>
            <person name="Martin R."/>
            <person name="McLaughlin D.J."/>
            <person name="Morgenstern I."/>
            <person name="Morin E."/>
            <person name="Murat C."/>
            <person name="Nagy L.G."/>
            <person name="Nolan M."/>
            <person name="Ohm R.A."/>
            <person name="Patyshakuliyeva A."/>
            <person name="Rokas A."/>
            <person name="Ruiz-Duenas F.J."/>
            <person name="Sabat G."/>
            <person name="Salamov A."/>
            <person name="Samejima M."/>
            <person name="Schmutz J."/>
            <person name="Slot J.C."/>
            <person name="St John F."/>
            <person name="Stenlid J."/>
            <person name="Sun H."/>
            <person name="Sun S."/>
            <person name="Syed K."/>
            <person name="Tsang A."/>
            <person name="Wiebenga A."/>
            <person name="Young D."/>
            <person name="Pisabarro A."/>
            <person name="Eastwood D.C."/>
            <person name="Martin F."/>
            <person name="Cullen D."/>
            <person name="Grigoriev I.V."/>
            <person name="Hibbett D.S."/>
        </authorList>
    </citation>
    <scope>NUCLEOTIDE SEQUENCE [LARGE SCALE GENOMIC DNA]</scope>
    <source>
        <strain evidence="2 3">MD-104</strain>
    </source>
</reference>
<organism evidence="2 3">
    <name type="scientific">Wolfiporia cocos (strain MD-104)</name>
    <name type="common">Brown rot fungus</name>
    <dbReference type="NCBI Taxonomy" id="742152"/>
    <lineage>
        <taxon>Eukaryota</taxon>
        <taxon>Fungi</taxon>
        <taxon>Dikarya</taxon>
        <taxon>Basidiomycota</taxon>
        <taxon>Agaricomycotina</taxon>
        <taxon>Agaricomycetes</taxon>
        <taxon>Polyporales</taxon>
        <taxon>Phaeolaceae</taxon>
        <taxon>Wolfiporia</taxon>
    </lineage>
</organism>
<feature type="compositionally biased region" description="Polar residues" evidence="1">
    <location>
        <begin position="47"/>
        <end position="59"/>
    </location>
</feature>
<feature type="region of interest" description="Disordered" evidence="1">
    <location>
        <begin position="46"/>
        <end position="78"/>
    </location>
</feature>
<evidence type="ECO:0000313" key="3">
    <source>
        <dbReference type="Proteomes" id="UP000218811"/>
    </source>
</evidence>
<evidence type="ECO:0000313" key="2">
    <source>
        <dbReference type="EMBL" id="PCH36681.1"/>
    </source>
</evidence>
<evidence type="ECO:0000256" key="1">
    <source>
        <dbReference type="SAM" id="MobiDB-lite"/>
    </source>
</evidence>
<dbReference type="Proteomes" id="UP000218811">
    <property type="component" value="Unassembled WGS sequence"/>
</dbReference>
<proteinExistence type="predicted"/>
<gene>
    <name evidence="2" type="ORF">WOLCODRAFT_20684</name>
</gene>
<accession>A0A2H3J3Y5</accession>
<name>A0A2H3J3Y5_WOLCO</name>
<dbReference type="AlphaFoldDB" id="A0A2H3J3Y5"/>
<sequence>MSKNIDNTEILCTSTRKHKATKKQVQLDEDARWHQTAAVVATIPAVETTNGSESSLDSQSDFEEGIGGSTKQQTVEQDDGVQVRFVQKGVDGKTISEEQNGCWCLICK</sequence>
<protein>
    <submittedName>
        <fullName evidence="2">Uncharacterized protein</fullName>
    </submittedName>
</protein>
<dbReference type="EMBL" id="KB467887">
    <property type="protein sequence ID" value="PCH36681.1"/>
    <property type="molecule type" value="Genomic_DNA"/>
</dbReference>
<keyword evidence="3" id="KW-1185">Reference proteome</keyword>